<evidence type="ECO:0008006" key="4">
    <source>
        <dbReference type="Google" id="ProtNLM"/>
    </source>
</evidence>
<name>A0A4R3LL02_9HYPH</name>
<dbReference type="InterPro" id="IPR027417">
    <property type="entry name" value="P-loop_NTPase"/>
</dbReference>
<evidence type="ECO:0000256" key="1">
    <source>
        <dbReference type="SAM" id="Phobius"/>
    </source>
</evidence>
<dbReference type="EMBL" id="SMAI01000020">
    <property type="protein sequence ID" value="TCT00953.1"/>
    <property type="molecule type" value="Genomic_DNA"/>
</dbReference>
<keyword evidence="1" id="KW-1133">Transmembrane helix</keyword>
<gene>
    <name evidence="2" type="ORF">EDC64_12040</name>
</gene>
<feature type="transmembrane region" description="Helical" evidence="1">
    <location>
        <begin position="21"/>
        <end position="42"/>
    </location>
</feature>
<accession>A0A4R3LL02</accession>
<reference evidence="2 3" key="1">
    <citation type="submission" date="2019-03" db="EMBL/GenBank/DDBJ databases">
        <title>Genomic Encyclopedia of Type Strains, Phase IV (KMG-IV): sequencing the most valuable type-strain genomes for metagenomic binning, comparative biology and taxonomic classification.</title>
        <authorList>
            <person name="Goeker M."/>
        </authorList>
    </citation>
    <scope>NUCLEOTIDE SEQUENCE [LARGE SCALE GENOMIC DNA]</scope>
    <source>
        <strain evidence="2 3">DSM 9035</strain>
    </source>
</reference>
<dbReference type="Proteomes" id="UP000294664">
    <property type="component" value="Unassembled WGS sequence"/>
</dbReference>
<organism evidence="2 3">
    <name type="scientific">Aquabacter spiritensis</name>
    <dbReference type="NCBI Taxonomy" id="933073"/>
    <lineage>
        <taxon>Bacteria</taxon>
        <taxon>Pseudomonadati</taxon>
        <taxon>Pseudomonadota</taxon>
        <taxon>Alphaproteobacteria</taxon>
        <taxon>Hyphomicrobiales</taxon>
        <taxon>Xanthobacteraceae</taxon>
        <taxon>Aquabacter</taxon>
    </lineage>
</organism>
<keyword evidence="3" id="KW-1185">Reference proteome</keyword>
<dbReference type="OrthoDB" id="7786248at2"/>
<evidence type="ECO:0000313" key="3">
    <source>
        <dbReference type="Proteomes" id="UP000294664"/>
    </source>
</evidence>
<sequence length="461" mass="47997">MQSGSARHHVLRLPLRERLAAPARLLLVIWLLFALLVASLILPSRYSAQGTLAFDIATQPAPATVRGIIQVLRSRELAAAVLDRLAPADVARLAARDRGLFPPAWLVPDGAPQRERAAAQLADDLTVTPQHGGRTLDLVVSADRADIAARAVAAYLSAFTALQAGARESAPSGSEALPALRAGPPPVSSAIRDLPPWQLTTALVALAGALALLTVHLQGRPAGRGDAARDPLPQQVPSHRSVAWLDACDGAGLAPDEAIGRIAAHARALPPMGSGEARLIVVTAETPSDISALCAIRLARHLAEDSRVALVALDGASGELASLISDPWAPGMAEMLFGVAGFGETIHRDPLSRAHVIPPGRHARGGPSVVAAERLILILNALRQTYDFVVVAAPVLHGTAGAARLAPLDPLVACVEEADEAPVNVEAYDALAAQGISHVLMLRMHAPADRDDSPLPTSVVA</sequence>
<dbReference type="PANTHER" id="PTHR32309">
    <property type="entry name" value="TYROSINE-PROTEIN KINASE"/>
    <property type="match status" value="1"/>
</dbReference>
<keyword evidence="1" id="KW-0812">Transmembrane</keyword>
<evidence type="ECO:0000313" key="2">
    <source>
        <dbReference type="EMBL" id="TCT00953.1"/>
    </source>
</evidence>
<keyword evidence="1" id="KW-0472">Membrane</keyword>
<dbReference type="InterPro" id="IPR050445">
    <property type="entry name" value="Bact_polysacc_biosynth/exp"/>
</dbReference>
<proteinExistence type="predicted"/>
<dbReference type="SUPFAM" id="SSF52540">
    <property type="entry name" value="P-loop containing nucleoside triphosphate hydrolases"/>
    <property type="match status" value="1"/>
</dbReference>
<dbReference type="AlphaFoldDB" id="A0A4R3LL02"/>
<protein>
    <recommendedName>
        <fullName evidence="4">Mrp family chromosome partitioning ATPase</fullName>
    </recommendedName>
</protein>
<comment type="caution">
    <text evidence="2">The sequence shown here is derived from an EMBL/GenBank/DDBJ whole genome shotgun (WGS) entry which is preliminary data.</text>
</comment>
<dbReference type="Gene3D" id="3.40.50.300">
    <property type="entry name" value="P-loop containing nucleotide triphosphate hydrolases"/>
    <property type="match status" value="1"/>
</dbReference>
<dbReference type="GO" id="GO:0004713">
    <property type="term" value="F:protein tyrosine kinase activity"/>
    <property type="evidence" value="ECO:0007669"/>
    <property type="project" value="TreeGrafter"/>
</dbReference>
<dbReference type="PANTHER" id="PTHR32309:SF13">
    <property type="entry name" value="FERRIC ENTEROBACTIN TRANSPORT PROTEIN FEPE"/>
    <property type="match status" value="1"/>
</dbReference>
<dbReference type="RefSeq" id="WP_132035715.1">
    <property type="nucleotide sequence ID" value="NZ_SMAI01000020.1"/>
</dbReference>
<dbReference type="GO" id="GO:0005886">
    <property type="term" value="C:plasma membrane"/>
    <property type="evidence" value="ECO:0007669"/>
    <property type="project" value="TreeGrafter"/>
</dbReference>